<keyword evidence="2" id="KW-0812">Transmembrane</keyword>
<gene>
    <name evidence="3" type="ORF">ASTO00021_LOCUS4263</name>
</gene>
<feature type="compositionally biased region" description="Basic and acidic residues" evidence="1">
    <location>
        <begin position="441"/>
        <end position="454"/>
    </location>
</feature>
<accession>A0A7S3LPP1</accession>
<evidence type="ECO:0000256" key="1">
    <source>
        <dbReference type="SAM" id="MobiDB-lite"/>
    </source>
</evidence>
<sequence>MPLTQRIVRAGAVGLRLLQKGDKTDSPTAGEVITPSPTSEGQDPSNQGNCQLEEADCCNGDFDCVGNLICIEKANWSPDQRFCECSLWYGWNGPDCSQWGVTSYILFFAIFFSSIYLGILLLRAVASFFGVYYKKADEVGVSFKDAMITMVFTFVGAIFLLSWRWMEAINLFQPEEHIVAQDTGDSLAQFGFPAKLQKLVVQSRFMVLLQGVCVVLATLNVYLIWLQQNKDVFTEQHHTFAYKIIRGTQAAFIISTIIVIAAGRLELVAGVALVLLGVIGITYWRFRRRYGDQLDVDTLYYVKGVFITLCLETFFTLLYTIFFVIGWKQFNAKDTPSSFVLLNEGMIFSICATLGYLYSQANFILFHNNWSLHSVNFKKLSMRRLSSNFVSYRSFQFWQNQNNHHPPPGTFGNPYPNAEDTNATFQYGHKPKPTKPPKKGKNGEKVVRARDISV</sequence>
<evidence type="ECO:0000256" key="2">
    <source>
        <dbReference type="SAM" id="Phobius"/>
    </source>
</evidence>
<dbReference type="EMBL" id="HBIN01005865">
    <property type="protein sequence ID" value="CAE0433950.1"/>
    <property type="molecule type" value="Transcribed_RNA"/>
</dbReference>
<feature type="transmembrane region" description="Helical" evidence="2">
    <location>
        <begin position="339"/>
        <end position="358"/>
    </location>
</feature>
<dbReference type="AlphaFoldDB" id="A0A7S3LPP1"/>
<protein>
    <submittedName>
        <fullName evidence="3">Uncharacterized protein</fullName>
    </submittedName>
</protein>
<feature type="region of interest" description="Disordered" evidence="1">
    <location>
        <begin position="21"/>
        <end position="47"/>
    </location>
</feature>
<feature type="transmembrane region" description="Helical" evidence="2">
    <location>
        <begin position="306"/>
        <end position="327"/>
    </location>
</feature>
<feature type="compositionally biased region" description="Basic residues" evidence="1">
    <location>
        <begin position="429"/>
        <end position="440"/>
    </location>
</feature>
<organism evidence="3">
    <name type="scientific">Aplanochytrium stocchinoi</name>
    <dbReference type="NCBI Taxonomy" id="215587"/>
    <lineage>
        <taxon>Eukaryota</taxon>
        <taxon>Sar</taxon>
        <taxon>Stramenopiles</taxon>
        <taxon>Bigyra</taxon>
        <taxon>Labyrinthulomycetes</taxon>
        <taxon>Thraustochytrida</taxon>
        <taxon>Thraustochytriidae</taxon>
        <taxon>Aplanochytrium</taxon>
    </lineage>
</organism>
<feature type="transmembrane region" description="Helical" evidence="2">
    <location>
        <begin position="240"/>
        <end position="260"/>
    </location>
</feature>
<feature type="transmembrane region" description="Helical" evidence="2">
    <location>
        <begin position="267"/>
        <end position="286"/>
    </location>
</feature>
<evidence type="ECO:0000313" key="3">
    <source>
        <dbReference type="EMBL" id="CAE0433950.1"/>
    </source>
</evidence>
<proteinExistence type="predicted"/>
<reference evidence="3" key="1">
    <citation type="submission" date="2021-01" db="EMBL/GenBank/DDBJ databases">
        <authorList>
            <person name="Corre E."/>
            <person name="Pelletier E."/>
            <person name="Niang G."/>
            <person name="Scheremetjew M."/>
            <person name="Finn R."/>
            <person name="Kale V."/>
            <person name="Holt S."/>
            <person name="Cochrane G."/>
            <person name="Meng A."/>
            <person name="Brown T."/>
            <person name="Cohen L."/>
        </authorList>
    </citation>
    <scope>NUCLEOTIDE SEQUENCE</scope>
    <source>
        <strain evidence="3">GSBS06</strain>
    </source>
</reference>
<name>A0A7S3LPP1_9STRA</name>
<feature type="compositionally biased region" description="Polar residues" evidence="1">
    <location>
        <begin position="35"/>
        <end position="47"/>
    </location>
</feature>
<feature type="transmembrane region" description="Helical" evidence="2">
    <location>
        <begin position="205"/>
        <end position="225"/>
    </location>
</feature>
<keyword evidence="2" id="KW-0472">Membrane</keyword>
<feature type="region of interest" description="Disordered" evidence="1">
    <location>
        <begin position="422"/>
        <end position="454"/>
    </location>
</feature>
<keyword evidence="2" id="KW-1133">Transmembrane helix</keyword>
<feature type="transmembrane region" description="Helical" evidence="2">
    <location>
        <begin position="104"/>
        <end position="126"/>
    </location>
</feature>
<feature type="transmembrane region" description="Helical" evidence="2">
    <location>
        <begin position="146"/>
        <end position="163"/>
    </location>
</feature>